<dbReference type="eggNOG" id="COG0730">
    <property type="taxonomic scope" value="Bacteria"/>
</dbReference>
<evidence type="ECO:0000313" key="9">
    <source>
        <dbReference type="EMBL" id="ABL64191.1"/>
    </source>
</evidence>
<feature type="transmembrane region" description="Helical" evidence="8">
    <location>
        <begin position="295"/>
        <end position="313"/>
    </location>
</feature>
<feature type="transmembrane region" description="Helical" evidence="8">
    <location>
        <begin position="44"/>
        <end position="65"/>
    </location>
</feature>
<evidence type="ECO:0000256" key="3">
    <source>
        <dbReference type="ARBA" id="ARBA00022448"/>
    </source>
</evidence>
<dbReference type="RefSeq" id="WP_011744031.1">
    <property type="nucleotide sequence ID" value="NC_008639.1"/>
</dbReference>
<dbReference type="KEGG" id="cph:Cpha266_0121"/>
<evidence type="ECO:0000256" key="2">
    <source>
        <dbReference type="ARBA" id="ARBA00009142"/>
    </source>
</evidence>
<evidence type="ECO:0000256" key="6">
    <source>
        <dbReference type="ARBA" id="ARBA00022989"/>
    </source>
</evidence>
<evidence type="ECO:0000256" key="7">
    <source>
        <dbReference type="ARBA" id="ARBA00023136"/>
    </source>
</evidence>
<feature type="transmembrane region" description="Helical" evidence="8">
    <location>
        <begin position="239"/>
        <end position="261"/>
    </location>
</feature>
<dbReference type="GO" id="GO:0005886">
    <property type="term" value="C:plasma membrane"/>
    <property type="evidence" value="ECO:0007669"/>
    <property type="project" value="UniProtKB-SubCell"/>
</dbReference>
<feature type="transmembrane region" description="Helical" evidence="8">
    <location>
        <begin position="12"/>
        <end position="32"/>
    </location>
</feature>
<keyword evidence="3" id="KW-0813">Transport</keyword>
<proteinExistence type="inferred from homology"/>
<organism evidence="9 10">
    <name type="scientific">Chlorobium phaeobacteroides (strain DSM 266 / SMG 266 / 2430)</name>
    <dbReference type="NCBI Taxonomy" id="290317"/>
    <lineage>
        <taxon>Bacteria</taxon>
        <taxon>Pseudomonadati</taxon>
        <taxon>Chlorobiota</taxon>
        <taxon>Chlorobiia</taxon>
        <taxon>Chlorobiales</taxon>
        <taxon>Chlorobiaceae</taxon>
        <taxon>Chlorobium/Pelodictyon group</taxon>
        <taxon>Chlorobium</taxon>
    </lineage>
</organism>
<evidence type="ECO:0000256" key="1">
    <source>
        <dbReference type="ARBA" id="ARBA00004651"/>
    </source>
</evidence>
<dbReference type="HOGENOM" id="CLU_045498_5_2_10"/>
<feature type="transmembrane region" description="Helical" evidence="8">
    <location>
        <begin position="85"/>
        <end position="103"/>
    </location>
</feature>
<dbReference type="InterPro" id="IPR002781">
    <property type="entry name" value="TM_pro_TauE-like"/>
</dbReference>
<feature type="transmembrane region" description="Helical" evidence="8">
    <location>
        <begin position="202"/>
        <end position="224"/>
    </location>
</feature>
<comment type="subcellular location">
    <subcellularLocation>
        <location evidence="1 8">Cell membrane</location>
        <topology evidence="1 8">Multi-pass membrane protein</topology>
    </subcellularLocation>
</comment>
<evidence type="ECO:0000256" key="4">
    <source>
        <dbReference type="ARBA" id="ARBA00022475"/>
    </source>
</evidence>
<sequence precursor="true">MSSAAKKLLLKTAGTAGASILFFIIPGILYAFPADQTGQMAWWVWVILLFAFSFILGIFSVLAGVGGGVLFVPIVSGFFPFHLDFIRGAGLVVALTGALSAGAPLMRKGLADLKLGLPMALVGSISSIAGALAGLAMPVAMVQLLLGLSIMFIAGIMIKSGKSGYPEVKEPDTLSKILHISGIYHDEAMSKDIAWQIHRTPIGLFLFMIIGFIGGMFGMGAGWANVPVFNLLMGVPLKVAVATSGLVLSINGAAAAWIYIFKGALLPLIAVPAVAGIMLGSKIGAGLLTKVNTRSVRLIVISMLLLAGLRSLLKGFGI</sequence>
<dbReference type="Proteomes" id="UP000008701">
    <property type="component" value="Chromosome"/>
</dbReference>
<evidence type="ECO:0000256" key="5">
    <source>
        <dbReference type="ARBA" id="ARBA00022692"/>
    </source>
</evidence>
<dbReference type="Pfam" id="PF01925">
    <property type="entry name" value="TauE"/>
    <property type="match status" value="1"/>
</dbReference>
<feature type="transmembrane region" description="Helical" evidence="8">
    <location>
        <begin position="140"/>
        <end position="158"/>
    </location>
</feature>
<gene>
    <name evidence="9" type="ordered locus">Cpha266_0121</name>
</gene>
<dbReference type="PANTHER" id="PTHR30269">
    <property type="entry name" value="TRANSMEMBRANE PROTEIN YFCA"/>
    <property type="match status" value="1"/>
</dbReference>
<feature type="transmembrane region" description="Helical" evidence="8">
    <location>
        <begin position="115"/>
        <end position="134"/>
    </location>
</feature>
<keyword evidence="7 8" id="KW-0472">Membrane</keyword>
<comment type="similarity">
    <text evidence="2 8">Belongs to the 4-toluene sulfonate uptake permease (TSUP) (TC 2.A.102) family.</text>
</comment>
<accession>A1BCR4</accession>
<dbReference type="AlphaFoldDB" id="A1BCR4"/>
<name>A1BCR4_CHLPD</name>
<evidence type="ECO:0000313" key="10">
    <source>
        <dbReference type="Proteomes" id="UP000008701"/>
    </source>
</evidence>
<keyword evidence="10" id="KW-1185">Reference proteome</keyword>
<evidence type="ECO:0000256" key="8">
    <source>
        <dbReference type="RuleBase" id="RU363041"/>
    </source>
</evidence>
<dbReference type="STRING" id="290317.Cpha266_0121"/>
<dbReference type="InterPro" id="IPR052017">
    <property type="entry name" value="TSUP"/>
</dbReference>
<dbReference type="PANTHER" id="PTHR30269:SF23">
    <property type="entry name" value="MEMBRANE TRANSPORTER PROTEIN YDHB-RELATED"/>
    <property type="match status" value="1"/>
</dbReference>
<dbReference type="EMBL" id="CP000492">
    <property type="protein sequence ID" value="ABL64191.1"/>
    <property type="molecule type" value="Genomic_DNA"/>
</dbReference>
<keyword evidence="6 8" id="KW-1133">Transmembrane helix</keyword>
<keyword evidence="5 8" id="KW-0812">Transmembrane</keyword>
<feature type="transmembrane region" description="Helical" evidence="8">
    <location>
        <begin position="268"/>
        <end position="289"/>
    </location>
</feature>
<keyword evidence="4 8" id="KW-1003">Cell membrane</keyword>
<reference evidence="9 10" key="1">
    <citation type="submission" date="2006-12" db="EMBL/GenBank/DDBJ databases">
        <title>Complete sequence of Chlorobium phaeobacteroides DSM 266.</title>
        <authorList>
            <consortium name="US DOE Joint Genome Institute"/>
            <person name="Copeland A."/>
            <person name="Lucas S."/>
            <person name="Lapidus A."/>
            <person name="Barry K."/>
            <person name="Detter J.C."/>
            <person name="Glavina del Rio T."/>
            <person name="Hammon N."/>
            <person name="Israni S."/>
            <person name="Pitluck S."/>
            <person name="Goltsman E."/>
            <person name="Schmutz J."/>
            <person name="Larimer F."/>
            <person name="Land M."/>
            <person name="Hauser L."/>
            <person name="Mikhailova N."/>
            <person name="Li T."/>
            <person name="Overmann J."/>
            <person name="Bryant D.A."/>
            <person name="Richardson P."/>
        </authorList>
    </citation>
    <scope>NUCLEOTIDE SEQUENCE [LARGE SCALE GENOMIC DNA]</scope>
    <source>
        <strain evidence="9 10">DSM 266</strain>
    </source>
</reference>
<protein>
    <recommendedName>
        <fullName evidence="8">Probable membrane transporter protein</fullName>
    </recommendedName>
</protein>